<dbReference type="AlphaFoldDB" id="A0A835HNN0"/>
<dbReference type="EMBL" id="JADFTS010000006">
    <property type="protein sequence ID" value="KAF9601368.1"/>
    <property type="molecule type" value="Genomic_DNA"/>
</dbReference>
<dbReference type="Proteomes" id="UP000631114">
    <property type="component" value="Unassembled WGS sequence"/>
</dbReference>
<sequence length="141" mass="15677">MANELKWEDYGLCFPSHLLNALRNRIVTKHKEGLKRRYYNATGKVATDEEIDKLASMNGQVKEFASHTELDLENLERQEAIKEIQRSLTELHQVFLDMAVLVDAQVPAVAGGCICTVKQPTPTSSTPSISIGLLCATTTFL</sequence>
<evidence type="ECO:0000313" key="3">
    <source>
        <dbReference type="EMBL" id="KAF9601368.1"/>
    </source>
</evidence>
<evidence type="ECO:0000256" key="1">
    <source>
        <dbReference type="ARBA" id="ARBA00022927"/>
    </source>
</evidence>
<dbReference type="InterPro" id="IPR006011">
    <property type="entry name" value="Syntaxin_N"/>
</dbReference>
<protein>
    <recommendedName>
        <fullName evidence="2">t-SNARE coiled-coil homology domain-containing protein</fullName>
    </recommendedName>
</protein>
<gene>
    <name evidence="3" type="ORF">IFM89_019100</name>
</gene>
<keyword evidence="4" id="KW-1185">Reference proteome</keyword>
<organism evidence="3 4">
    <name type="scientific">Coptis chinensis</name>
    <dbReference type="NCBI Taxonomy" id="261450"/>
    <lineage>
        <taxon>Eukaryota</taxon>
        <taxon>Viridiplantae</taxon>
        <taxon>Streptophyta</taxon>
        <taxon>Embryophyta</taxon>
        <taxon>Tracheophyta</taxon>
        <taxon>Spermatophyta</taxon>
        <taxon>Magnoliopsida</taxon>
        <taxon>Ranunculales</taxon>
        <taxon>Ranunculaceae</taxon>
        <taxon>Coptidoideae</taxon>
        <taxon>Coptis</taxon>
    </lineage>
</organism>
<keyword evidence="1" id="KW-0653">Protein transport</keyword>
<dbReference type="Gene3D" id="1.20.58.70">
    <property type="match status" value="1"/>
</dbReference>
<dbReference type="Pfam" id="PF00804">
    <property type="entry name" value="Syntaxin"/>
    <property type="match status" value="1"/>
</dbReference>
<evidence type="ECO:0000259" key="2">
    <source>
        <dbReference type="PROSITE" id="PS50192"/>
    </source>
</evidence>
<reference evidence="3 4" key="1">
    <citation type="submission" date="2020-10" db="EMBL/GenBank/DDBJ databases">
        <title>The Coptis chinensis genome and diversification of protoberbering-type alkaloids.</title>
        <authorList>
            <person name="Wang B."/>
            <person name="Shu S."/>
            <person name="Song C."/>
            <person name="Liu Y."/>
        </authorList>
    </citation>
    <scope>NUCLEOTIDE SEQUENCE [LARGE SCALE GENOMIC DNA]</scope>
    <source>
        <strain evidence="3">HL-2020</strain>
        <tissue evidence="3">Leaf</tissue>
    </source>
</reference>
<dbReference type="PROSITE" id="PS50192">
    <property type="entry name" value="T_SNARE"/>
    <property type="match status" value="1"/>
</dbReference>
<dbReference type="OrthoDB" id="10255013at2759"/>
<keyword evidence="1" id="KW-0813">Transport</keyword>
<dbReference type="GO" id="GO:0015031">
    <property type="term" value="P:protein transport"/>
    <property type="evidence" value="ECO:0007669"/>
    <property type="project" value="UniProtKB-KW"/>
</dbReference>
<proteinExistence type="predicted"/>
<comment type="caution">
    <text evidence="3">The sequence shown here is derived from an EMBL/GenBank/DDBJ whole genome shotgun (WGS) entry which is preliminary data.</text>
</comment>
<dbReference type="GO" id="GO:0016020">
    <property type="term" value="C:membrane"/>
    <property type="evidence" value="ECO:0007669"/>
    <property type="project" value="InterPro"/>
</dbReference>
<dbReference type="InterPro" id="IPR000727">
    <property type="entry name" value="T_SNARE_dom"/>
</dbReference>
<dbReference type="InterPro" id="IPR010989">
    <property type="entry name" value="SNARE"/>
</dbReference>
<dbReference type="GO" id="GO:0016192">
    <property type="term" value="P:vesicle-mediated transport"/>
    <property type="evidence" value="ECO:0007669"/>
    <property type="project" value="InterPro"/>
</dbReference>
<accession>A0A835HNN0</accession>
<evidence type="ECO:0000313" key="4">
    <source>
        <dbReference type="Proteomes" id="UP000631114"/>
    </source>
</evidence>
<dbReference type="SUPFAM" id="SSF47661">
    <property type="entry name" value="t-snare proteins"/>
    <property type="match status" value="1"/>
</dbReference>
<feature type="domain" description="T-SNARE coiled-coil homology" evidence="2">
    <location>
        <begin position="71"/>
        <end position="105"/>
    </location>
</feature>
<name>A0A835HNN0_9MAGN</name>